<evidence type="ECO:0000313" key="3">
    <source>
        <dbReference type="EMBL" id="KAG1789693.1"/>
    </source>
</evidence>
<dbReference type="OrthoDB" id="2681239at2759"/>
<organism evidence="3 4">
    <name type="scientific">Suillus plorans</name>
    <dbReference type="NCBI Taxonomy" id="116603"/>
    <lineage>
        <taxon>Eukaryota</taxon>
        <taxon>Fungi</taxon>
        <taxon>Dikarya</taxon>
        <taxon>Basidiomycota</taxon>
        <taxon>Agaricomycotina</taxon>
        <taxon>Agaricomycetes</taxon>
        <taxon>Agaricomycetidae</taxon>
        <taxon>Boletales</taxon>
        <taxon>Suillineae</taxon>
        <taxon>Suillaceae</taxon>
        <taxon>Suillus</taxon>
    </lineage>
</organism>
<feature type="transmembrane region" description="Helical" evidence="1">
    <location>
        <begin position="76"/>
        <end position="97"/>
    </location>
</feature>
<evidence type="ECO:0000259" key="2">
    <source>
        <dbReference type="Pfam" id="PF20151"/>
    </source>
</evidence>
<evidence type="ECO:0000256" key="1">
    <source>
        <dbReference type="SAM" id="Phobius"/>
    </source>
</evidence>
<feature type="domain" description="DUF6533" evidence="2">
    <location>
        <begin position="20"/>
        <end position="54"/>
    </location>
</feature>
<accession>A0A9P7DDF5</accession>
<dbReference type="InterPro" id="IPR045340">
    <property type="entry name" value="DUF6533"/>
</dbReference>
<dbReference type="EMBL" id="JABBWE010000056">
    <property type="protein sequence ID" value="KAG1789693.1"/>
    <property type="molecule type" value="Genomic_DNA"/>
</dbReference>
<dbReference type="GeneID" id="64597448"/>
<name>A0A9P7DDF5_9AGAM</name>
<keyword evidence="4" id="KW-1185">Reference proteome</keyword>
<reference evidence="3" key="1">
    <citation type="journal article" date="2020" name="New Phytol.">
        <title>Comparative genomics reveals dynamic genome evolution in host specialist ectomycorrhizal fungi.</title>
        <authorList>
            <person name="Lofgren L.A."/>
            <person name="Nguyen N.H."/>
            <person name="Vilgalys R."/>
            <person name="Ruytinx J."/>
            <person name="Liao H.L."/>
            <person name="Branco S."/>
            <person name="Kuo A."/>
            <person name="LaButti K."/>
            <person name="Lipzen A."/>
            <person name="Andreopoulos W."/>
            <person name="Pangilinan J."/>
            <person name="Riley R."/>
            <person name="Hundley H."/>
            <person name="Na H."/>
            <person name="Barry K."/>
            <person name="Grigoriev I.V."/>
            <person name="Stajich J.E."/>
            <person name="Kennedy P.G."/>
        </authorList>
    </citation>
    <scope>NUCLEOTIDE SEQUENCE</scope>
    <source>
        <strain evidence="3">S12</strain>
    </source>
</reference>
<dbReference type="Proteomes" id="UP000719766">
    <property type="component" value="Unassembled WGS sequence"/>
</dbReference>
<evidence type="ECO:0000313" key="4">
    <source>
        <dbReference type="Proteomes" id="UP000719766"/>
    </source>
</evidence>
<feature type="transmembrane region" description="Helical" evidence="1">
    <location>
        <begin position="44"/>
        <end position="64"/>
    </location>
</feature>
<proteinExistence type="predicted"/>
<dbReference type="RefSeq" id="XP_041156723.1">
    <property type="nucleotide sequence ID" value="XM_041303684.1"/>
</dbReference>
<gene>
    <name evidence="3" type="ORF">HD556DRAFT_1395731</name>
</gene>
<keyword evidence="1" id="KW-0472">Membrane</keyword>
<comment type="caution">
    <text evidence="3">The sequence shown here is derived from an EMBL/GenBank/DDBJ whole genome shotgun (WGS) entry which is preliminary data.</text>
</comment>
<sequence length="261" mass="29607">MFSASVLIYPRPLSNSLIQTYDYACSFHEWTFLLRSHWSKMKGLYIFTRYLPFIILAVDLRMSLTPSENSSTCEMLQNVNSGLGIVIATFFILRTYVLWDKNRILLTAMLSNLLSFLIASFIIVFAINTPAEYATSPIPGIAGCYLSSTIFLYFIPSLLLSIFQLGFLILTLIRAIQDWPTNTSRLYVVLVNHNIAYYACGFRECVNISNTLFDRALMLCAPVLILASLATRMHLHLWQVNQHPRDGALVSMSDISFDPMA</sequence>
<feature type="transmembrane region" description="Helical" evidence="1">
    <location>
        <begin position="104"/>
        <end position="127"/>
    </location>
</feature>
<keyword evidence="1" id="KW-0812">Transmembrane</keyword>
<keyword evidence="1" id="KW-1133">Transmembrane helix</keyword>
<protein>
    <recommendedName>
        <fullName evidence="2">DUF6533 domain-containing protein</fullName>
    </recommendedName>
</protein>
<dbReference type="Pfam" id="PF20151">
    <property type="entry name" value="DUF6533"/>
    <property type="match status" value="1"/>
</dbReference>
<feature type="transmembrane region" description="Helical" evidence="1">
    <location>
        <begin position="150"/>
        <end position="173"/>
    </location>
</feature>
<dbReference type="AlphaFoldDB" id="A0A9P7DDF5"/>